<organism evidence="1 2">
    <name type="scientific">Daphnia magna</name>
    <dbReference type="NCBI Taxonomy" id="35525"/>
    <lineage>
        <taxon>Eukaryota</taxon>
        <taxon>Metazoa</taxon>
        <taxon>Ecdysozoa</taxon>
        <taxon>Arthropoda</taxon>
        <taxon>Crustacea</taxon>
        <taxon>Branchiopoda</taxon>
        <taxon>Diplostraca</taxon>
        <taxon>Cladocera</taxon>
        <taxon>Anomopoda</taxon>
        <taxon>Daphniidae</taxon>
        <taxon>Daphnia</taxon>
    </lineage>
</organism>
<sequence>PGTLRPATRQVTFEQRNPTPRNEVQCYNCRDFGHISLQLPSTKCSLASILGSLGKRISRSDGARPAINVIVPAVSKSIRRPFIDAEVFRVGELKAMVDSGAKNSAISEGMLLGRS</sequence>
<dbReference type="AlphaFoldDB" id="A0A162EZS2"/>
<dbReference type="Proteomes" id="UP000076858">
    <property type="component" value="Unassembled WGS sequence"/>
</dbReference>
<feature type="non-terminal residue" evidence="1">
    <location>
        <position position="1"/>
    </location>
</feature>
<protein>
    <submittedName>
        <fullName evidence="1">Uncharacterized protein</fullName>
    </submittedName>
</protein>
<proteinExistence type="predicted"/>
<name>A0A162EZS2_9CRUS</name>
<evidence type="ECO:0000313" key="1">
    <source>
        <dbReference type="EMBL" id="KZR99322.1"/>
    </source>
</evidence>
<dbReference type="GO" id="GO:0008270">
    <property type="term" value="F:zinc ion binding"/>
    <property type="evidence" value="ECO:0007669"/>
    <property type="project" value="InterPro"/>
</dbReference>
<dbReference type="SUPFAM" id="SSF57756">
    <property type="entry name" value="Retrovirus zinc finger-like domains"/>
    <property type="match status" value="1"/>
</dbReference>
<dbReference type="InterPro" id="IPR036875">
    <property type="entry name" value="Znf_CCHC_sf"/>
</dbReference>
<gene>
    <name evidence="1" type="ORF">APZ42_004851</name>
</gene>
<comment type="caution">
    <text evidence="1">The sequence shown here is derived from an EMBL/GenBank/DDBJ whole genome shotgun (WGS) entry which is preliminary data.</text>
</comment>
<evidence type="ECO:0000313" key="2">
    <source>
        <dbReference type="Proteomes" id="UP000076858"/>
    </source>
</evidence>
<dbReference type="EMBL" id="LRGB01013978">
    <property type="protein sequence ID" value="KZR99322.1"/>
    <property type="molecule type" value="Genomic_DNA"/>
</dbReference>
<accession>A0A162EZS2</accession>
<dbReference type="GO" id="GO:0003676">
    <property type="term" value="F:nucleic acid binding"/>
    <property type="evidence" value="ECO:0007669"/>
    <property type="project" value="InterPro"/>
</dbReference>
<feature type="non-terminal residue" evidence="1">
    <location>
        <position position="115"/>
    </location>
</feature>
<reference evidence="1 2" key="1">
    <citation type="submission" date="2016-03" db="EMBL/GenBank/DDBJ databases">
        <title>EvidentialGene: Evidence-directed Construction of Genes on Genomes.</title>
        <authorList>
            <person name="Gilbert D.G."/>
            <person name="Choi J.-H."/>
            <person name="Mockaitis K."/>
            <person name="Colbourne J."/>
            <person name="Pfrender M."/>
        </authorList>
    </citation>
    <scope>NUCLEOTIDE SEQUENCE [LARGE SCALE GENOMIC DNA]</scope>
    <source>
        <strain evidence="1 2">Xinb3</strain>
        <tissue evidence="1">Complete organism</tissue>
    </source>
</reference>
<keyword evidence="2" id="KW-1185">Reference proteome</keyword>